<dbReference type="Pfam" id="PF02126">
    <property type="entry name" value="PTE"/>
    <property type="match status" value="1"/>
</dbReference>
<dbReference type="GO" id="GO:0016787">
    <property type="term" value="F:hydrolase activity"/>
    <property type="evidence" value="ECO:0007669"/>
    <property type="project" value="UniProtKB-KW"/>
</dbReference>
<evidence type="ECO:0000313" key="7">
    <source>
        <dbReference type="Proteomes" id="UP000595046"/>
    </source>
</evidence>
<feature type="binding site" evidence="4">
    <location>
        <position position="38"/>
    </location>
    <ligand>
        <name>Zn(2+)</name>
        <dbReference type="ChEBI" id="CHEBI:29105"/>
        <label>1</label>
    </ligand>
</feature>
<evidence type="ECO:0000256" key="4">
    <source>
        <dbReference type="PIRSR" id="PIRSR601559-51"/>
    </source>
</evidence>
<comment type="cofactor">
    <cofactor evidence="4">
        <name>a divalent metal cation</name>
        <dbReference type="ChEBI" id="CHEBI:60240"/>
    </cofactor>
    <text evidence="4">Binds 2 divalent metal cations per subunit.</text>
</comment>
<reference evidence="7" key="1">
    <citation type="submission" date="2020-02" db="EMBL/GenBank/DDBJ databases">
        <title>Streptomyces sp. ASO4wet.</title>
        <authorList>
            <person name="Risdian C."/>
            <person name="Landwehr W."/>
            <person name="Schupp P."/>
            <person name="Wink J."/>
        </authorList>
    </citation>
    <scope>NUCLEOTIDE SEQUENCE [LARGE SCALE GENOMIC DNA]</scope>
    <source>
        <strain evidence="7">ASO4wet</strain>
    </source>
</reference>
<dbReference type="GO" id="GO:0008270">
    <property type="term" value="F:zinc ion binding"/>
    <property type="evidence" value="ECO:0007669"/>
    <property type="project" value="InterPro"/>
</dbReference>
<dbReference type="PROSITE" id="PS51347">
    <property type="entry name" value="PHOSPHOTRIESTERASE_2"/>
    <property type="match status" value="1"/>
</dbReference>
<name>A0A7T1T4K5_9ACTN</name>
<keyword evidence="1 4" id="KW-0479">Metal-binding</keyword>
<dbReference type="AlphaFoldDB" id="A0A7T1T4K5"/>
<feature type="binding site" evidence="4">
    <location>
        <position position="188"/>
    </location>
    <ligand>
        <name>Zn(2+)</name>
        <dbReference type="ChEBI" id="CHEBI:29105"/>
        <label>2</label>
    </ligand>
</feature>
<dbReference type="InterPro" id="IPR001559">
    <property type="entry name" value="Phosphotriesterase"/>
</dbReference>
<proteinExistence type="inferred from homology"/>
<evidence type="ECO:0000313" key="6">
    <source>
        <dbReference type="EMBL" id="QPP06288.1"/>
    </source>
</evidence>
<sequence length="324" mass="33876">MPVTSGIQGAGPLPVGAVRTVLGDVSGDRLGVCDAHAHLFIRTPALPGQELADADAAEAELSAFAEAGGQSAVQWTPYGMGRCTGALAELARRTGLHLVAATGLHQAVHYAAVRPGQLSPTDAEAADLAQLFVEELTRGVRGSVCGEGPRAGLIKVAGGFRGLDAHASRTMHAAAEAHHATGAPVAVHLEGGTAAHDVLDLLCERGGVPPHRVLLGHLGRFPDLSLHRDVARRDAWLVFDGPSHVQHATDARLTECLLSLVDHGCGERIMLGSDTTTAEARRAPGMRHLPAVLRPRLARELGTEAAERIFVSNPARALAAEWKD</sequence>
<dbReference type="PANTHER" id="PTHR10819:SF3">
    <property type="entry name" value="PHOSPHOTRIESTERASE-RELATED PROTEIN"/>
    <property type="match status" value="1"/>
</dbReference>
<evidence type="ECO:0000256" key="5">
    <source>
        <dbReference type="PROSITE-ProRule" id="PRU00679"/>
    </source>
</evidence>
<dbReference type="SUPFAM" id="SSF51556">
    <property type="entry name" value="Metallo-dependent hydrolases"/>
    <property type="match status" value="1"/>
</dbReference>
<keyword evidence="2" id="KW-0378">Hydrolase</keyword>
<dbReference type="PIRSF" id="PIRSF016839">
    <property type="entry name" value="PhP"/>
    <property type="match status" value="1"/>
</dbReference>
<comment type="similarity">
    <text evidence="5">Belongs to the metallo-dependent hydrolases superfamily. Phosphotriesterase family.</text>
</comment>
<dbReference type="Gene3D" id="3.20.20.140">
    <property type="entry name" value="Metal-dependent hydrolases"/>
    <property type="match status" value="1"/>
</dbReference>
<dbReference type="InterPro" id="IPR032466">
    <property type="entry name" value="Metal_Hydrolase"/>
</dbReference>
<feature type="modified residue" description="N6-carboxylysine" evidence="3 5">
    <location>
        <position position="155"/>
    </location>
</feature>
<feature type="binding site" description="via carbamate group" evidence="4">
    <location>
        <position position="155"/>
    </location>
    <ligand>
        <name>Zn(2+)</name>
        <dbReference type="ChEBI" id="CHEBI:29105"/>
        <label>2</label>
    </ligand>
</feature>
<evidence type="ECO:0000256" key="2">
    <source>
        <dbReference type="ARBA" id="ARBA00022801"/>
    </source>
</evidence>
<dbReference type="PANTHER" id="PTHR10819">
    <property type="entry name" value="PHOSPHOTRIESTERASE-RELATED"/>
    <property type="match status" value="1"/>
</dbReference>
<dbReference type="Proteomes" id="UP000595046">
    <property type="component" value="Chromosome"/>
</dbReference>
<gene>
    <name evidence="6" type="ORF">G4Z16_07610</name>
</gene>
<dbReference type="RefSeq" id="WP_197349995.1">
    <property type="nucleotide sequence ID" value="NZ_CP048882.1"/>
</dbReference>
<feature type="binding site" evidence="4">
    <location>
        <position position="217"/>
    </location>
    <ligand>
        <name>Zn(2+)</name>
        <dbReference type="ChEBI" id="CHEBI:29105"/>
        <label>2</label>
    </ligand>
</feature>
<feature type="binding site" evidence="4">
    <location>
        <position position="36"/>
    </location>
    <ligand>
        <name>Zn(2+)</name>
        <dbReference type="ChEBI" id="CHEBI:29105"/>
        <label>1</label>
    </ligand>
</feature>
<dbReference type="KEGG" id="sbat:G4Z16_07610"/>
<organism evidence="6 7">
    <name type="scientific">Streptomyces bathyalis</name>
    <dbReference type="NCBI Taxonomy" id="2710756"/>
    <lineage>
        <taxon>Bacteria</taxon>
        <taxon>Bacillati</taxon>
        <taxon>Actinomycetota</taxon>
        <taxon>Actinomycetes</taxon>
        <taxon>Kitasatosporales</taxon>
        <taxon>Streptomycetaceae</taxon>
        <taxon>Streptomyces</taxon>
    </lineage>
</organism>
<feature type="binding site" evidence="4">
    <location>
        <position position="274"/>
    </location>
    <ligand>
        <name>Zn(2+)</name>
        <dbReference type="ChEBI" id="CHEBI:29105"/>
        <label>1</label>
    </ligand>
</feature>
<feature type="binding site" description="via carbamate group" evidence="4">
    <location>
        <position position="155"/>
    </location>
    <ligand>
        <name>Zn(2+)</name>
        <dbReference type="ChEBI" id="CHEBI:29105"/>
        <label>1</label>
    </ligand>
</feature>
<evidence type="ECO:0000256" key="3">
    <source>
        <dbReference type="PIRSR" id="PIRSR601559-50"/>
    </source>
</evidence>
<accession>A0A7T1T4K5</accession>
<dbReference type="EMBL" id="CP048882">
    <property type="protein sequence ID" value="QPP06288.1"/>
    <property type="molecule type" value="Genomic_DNA"/>
</dbReference>
<protein>
    <submittedName>
        <fullName evidence="6">Phosphotriesterase</fullName>
    </submittedName>
</protein>
<keyword evidence="7" id="KW-1185">Reference proteome</keyword>
<evidence type="ECO:0000256" key="1">
    <source>
        <dbReference type="ARBA" id="ARBA00022723"/>
    </source>
</evidence>